<dbReference type="EMBL" id="VLLE01000008">
    <property type="protein sequence ID" value="TWI77932.1"/>
    <property type="molecule type" value="Genomic_DNA"/>
</dbReference>
<proteinExistence type="predicted"/>
<dbReference type="AlphaFoldDB" id="A0A562S991"/>
<accession>A0A562S991</accession>
<protein>
    <submittedName>
        <fullName evidence="1">Uncharacterized protein</fullName>
    </submittedName>
</protein>
<name>A0A562S991_9BACT</name>
<dbReference type="RefSeq" id="WP_144888630.1">
    <property type="nucleotide sequence ID" value="NZ_VLLE01000008.1"/>
</dbReference>
<evidence type="ECO:0000313" key="2">
    <source>
        <dbReference type="Proteomes" id="UP000316167"/>
    </source>
</evidence>
<dbReference type="Proteomes" id="UP000316167">
    <property type="component" value="Unassembled WGS sequence"/>
</dbReference>
<organism evidence="1 2">
    <name type="scientific">Lacibacter cauensis</name>
    <dbReference type="NCBI Taxonomy" id="510947"/>
    <lineage>
        <taxon>Bacteria</taxon>
        <taxon>Pseudomonadati</taxon>
        <taxon>Bacteroidota</taxon>
        <taxon>Chitinophagia</taxon>
        <taxon>Chitinophagales</taxon>
        <taxon>Chitinophagaceae</taxon>
        <taxon>Lacibacter</taxon>
    </lineage>
</organism>
<keyword evidence="2" id="KW-1185">Reference proteome</keyword>
<sequence>MKKYLLGIIAVIAAITFSSFTKEEKKPADDIYYFYMVDENGVIPAGASVQFGGQVTLGYANANDGCTGSTNHCLRGFITQPSLPTAQSGDVQTLKN</sequence>
<reference evidence="1 2" key="1">
    <citation type="journal article" date="2015" name="Stand. Genomic Sci.">
        <title>Genomic Encyclopedia of Bacterial and Archaeal Type Strains, Phase III: the genomes of soil and plant-associated and newly described type strains.</title>
        <authorList>
            <person name="Whitman W.B."/>
            <person name="Woyke T."/>
            <person name="Klenk H.P."/>
            <person name="Zhou Y."/>
            <person name="Lilburn T.G."/>
            <person name="Beck B.J."/>
            <person name="De Vos P."/>
            <person name="Vandamme P."/>
            <person name="Eisen J.A."/>
            <person name="Garrity G."/>
            <person name="Hugenholtz P."/>
            <person name="Kyrpides N.C."/>
        </authorList>
    </citation>
    <scope>NUCLEOTIDE SEQUENCE [LARGE SCALE GENOMIC DNA]</scope>
    <source>
        <strain evidence="1 2">CGMCC 1.7271</strain>
    </source>
</reference>
<evidence type="ECO:0000313" key="1">
    <source>
        <dbReference type="EMBL" id="TWI77932.1"/>
    </source>
</evidence>
<dbReference type="OrthoDB" id="672769at2"/>
<gene>
    <name evidence="1" type="ORF">IQ13_4173</name>
</gene>
<comment type="caution">
    <text evidence="1">The sequence shown here is derived from an EMBL/GenBank/DDBJ whole genome shotgun (WGS) entry which is preliminary data.</text>
</comment>